<evidence type="ECO:0000313" key="1">
    <source>
        <dbReference type="EMBL" id="MCD8741474.1"/>
    </source>
</evidence>
<organism evidence="1 2">
    <name type="scientific">Mucilaginibacter roseus</name>
    <dbReference type="NCBI Taxonomy" id="1528868"/>
    <lineage>
        <taxon>Bacteria</taxon>
        <taxon>Pseudomonadati</taxon>
        <taxon>Bacteroidota</taxon>
        <taxon>Sphingobacteriia</taxon>
        <taxon>Sphingobacteriales</taxon>
        <taxon>Sphingobacteriaceae</taxon>
        <taxon>Mucilaginibacter</taxon>
    </lineage>
</organism>
<proteinExistence type="predicted"/>
<name>A0ABS8U6I7_9SPHI</name>
<reference evidence="1 2" key="1">
    <citation type="submission" date="2021-12" db="EMBL/GenBank/DDBJ databases">
        <title>Mucilaginibacter roseus genome.</title>
        <authorList>
            <person name="Ferreira J.R."/>
            <person name="Newman J.D."/>
        </authorList>
    </citation>
    <scope>NUCLEOTIDE SEQUENCE [LARGE SCALE GENOMIC DNA]</scope>
    <source>
        <strain evidence="1 2">LMG 28454</strain>
    </source>
</reference>
<accession>A0ABS8U6I7</accession>
<dbReference type="EMBL" id="JAJPWV010000003">
    <property type="protein sequence ID" value="MCD8741474.1"/>
    <property type="molecule type" value="Genomic_DNA"/>
</dbReference>
<evidence type="ECO:0000313" key="2">
    <source>
        <dbReference type="Proteomes" id="UP001199919"/>
    </source>
</evidence>
<protein>
    <recommendedName>
        <fullName evidence="3">Universal stress protein</fullName>
    </recommendedName>
</protein>
<gene>
    <name evidence="1" type="ORF">LT679_12735</name>
</gene>
<sequence length="159" mass="17819">MQTILIPTDFNTEALKAVPLVCEQMKGEPLNFIFMHMFKLSDSITDLLMLSRRSREYEQVSDAFYNGCTALKKEYPQIGAIKVEFLYGSTLSMFKAFLEANAVNQVLDLKHCYAGKINKASIDPAILIQKSGLPVLPIKPHRAEAIGQTHPMEPVMAEI</sequence>
<evidence type="ECO:0008006" key="3">
    <source>
        <dbReference type="Google" id="ProtNLM"/>
    </source>
</evidence>
<keyword evidence="2" id="KW-1185">Reference proteome</keyword>
<dbReference type="Proteomes" id="UP001199919">
    <property type="component" value="Unassembled WGS sequence"/>
</dbReference>
<dbReference type="RefSeq" id="WP_232177974.1">
    <property type="nucleotide sequence ID" value="NZ_JAJPWV010000003.1"/>
</dbReference>
<comment type="caution">
    <text evidence="1">The sequence shown here is derived from an EMBL/GenBank/DDBJ whole genome shotgun (WGS) entry which is preliminary data.</text>
</comment>